<comment type="caution">
    <text evidence="1">The sequence shown here is derived from an EMBL/GenBank/DDBJ whole genome shotgun (WGS) entry which is preliminary data.</text>
</comment>
<accession>A0A9D4CCF1</accession>
<dbReference type="AlphaFoldDB" id="A0A9D4CCF1"/>
<evidence type="ECO:0000313" key="1">
    <source>
        <dbReference type="EMBL" id="KAH3721021.1"/>
    </source>
</evidence>
<reference evidence="1" key="1">
    <citation type="journal article" date="2019" name="bioRxiv">
        <title>The Genome of the Zebra Mussel, Dreissena polymorpha: A Resource for Invasive Species Research.</title>
        <authorList>
            <person name="McCartney M.A."/>
            <person name="Auch B."/>
            <person name="Kono T."/>
            <person name="Mallez S."/>
            <person name="Zhang Y."/>
            <person name="Obille A."/>
            <person name="Becker A."/>
            <person name="Abrahante J.E."/>
            <person name="Garbe J."/>
            <person name="Badalamenti J.P."/>
            <person name="Herman A."/>
            <person name="Mangelson H."/>
            <person name="Liachko I."/>
            <person name="Sullivan S."/>
            <person name="Sone E.D."/>
            <person name="Koren S."/>
            <person name="Silverstein K.A.T."/>
            <person name="Beckman K.B."/>
            <person name="Gohl D.M."/>
        </authorList>
    </citation>
    <scope>NUCLEOTIDE SEQUENCE</scope>
    <source>
        <strain evidence="1">Duluth1</strain>
        <tissue evidence="1">Whole animal</tissue>
    </source>
</reference>
<name>A0A9D4CCF1_DREPO</name>
<evidence type="ECO:0000313" key="2">
    <source>
        <dbReference type="Proteomes" id="UP000828390"/>
    </source>
</evidence>
<keyword evidence="2" id="KW-1185">Reference proteome</keyword>
<organism evidence="1 2">
    <name type="scientific">Dreissena polymorpha</name>
    <name type="common">Zebra mussel</name>
    <name type="synonym">Mytilus polymorpha</name>
    <dbReference type="NCBI Taxonomy" id="45954"/>
    <lineage>
        <taxon>Eukaryota</taxon>
        <taxon>Metazoa</taxon>
        <taxon>Spiralia</taxon>
        <taxon>Lophotrochozoa</taxon>
        <taxon>Mollusca</taxon>
        <taxon>Bivalvia</taxon>
        <taxon>Autobranchia</taxon>
        <taxon>Heteroconchia</taxon>
        <taxon>Euheterodonta</taxon>
        <taxon>Imparidentia</taxon>
        <taxon>Neoheterodontei</taxon>
        <taxon>Myida</taxon>
        <taxon>Dreissenoidea</taxon>
        <taxon>Dreissenidae</taxon>
        <taxon>Dreissena</taxon>
    </lineage>
</organism>
<dbReference type="Proteomes" id="UP000828390">
    <property type="component" value="Unassembled WGS sequence"/>
</dbReference>
<proteinExistence type="predicted"/>
<gene>
    <name evidence="1" type="ORF">DPMN_063934</name>
</gene>
<protein>
    <submittedName>
        <fullName evidence="1">Uncharacterized protein</fullName>
    </submittedName>
</protein>
<sequence>MANTPFLALESGKLCSRHGKIRPHAINSTSAQRLTGTSIAGSNPAFITNHVMKAEQRGTQ</sequence>
<dbReference type="EMBL" id="JAIWYP010000013">
    <property type="protein sequence ID" value="KAH3721021.1"/>
    <property type="molecule type" value="Genomic_DNA"/>
</dbReference>
<reference evidence="1" key="2">
    <citation type="submission" date="2020-11" db="EMBL/GenBank/DDBJ databases">
        <authorList>
            <person name="McCartney M.A."/>
            <person name="Auch B."/>
            <person name="Kono T."/>
            <person name="Mallez S."/>
            <person name="Becker A."/>
            <person name="Gohl D.M."/>
            <person name="Silverstein K.A.T."/>
            <person name="Koren S."/>
            <person name="Bechman K.B."/>
            <person name="Herman A."/>
            <person name="Abrahante J.E."/>
            <person name="Garbe J."/>
        </authorList>
    </citation>
    <scope>NUCLEOTIDE SEQUENCE</scope>
    <source>
        <strain evidence="1">Duluth1</strain>
        <tissue evidence="1">Whole animal</tissue>
    </source>
</reference>